<dbReference type="Pfam" id="PF02608">
    <property type="entry name" value="Bmp"/>
    <property type="match status" value="1"/>
</dbReference>
<evidence type="ECO:0000256" key="1">
    <source>
        <dbReference type="ARBA" id="ARBA00004193"/>
    </source>
</evidence>
<evidence type="ECO:0000313" key="9">
    <source>
        <dbReference type="Proteomes" id="UP000639396"/>
    </source>
</evidence>
<keyword evidence="4" id="KW-0732">Signal</keyword>
<keyword evidence="9" id="KW-1185">Reference proteome</keyword>
<name>A0A927CGT5_9BACL</name>
<comment type="subcellular location">
    <subcellularLocation>
        <location evidence="1">Cell membrane</location>
        <topology evidence="1">Lipid-anchor</topology>
    </subcellularLocation>
</comment>
<comment type="caution">
    <text evidence="8">The sequence shown here is derived from an EMBL/GenBank/DDBJ whole genome shotgun (WGS) entry which is preliminary data.</text>
</comment>
<gene>
    <name evidence="8" type="ORF">IDH45_32560</name>
</gene>
<sequence>MKRVLIIVLGVVMLALGGCSSPGDTKEREVRIGIMLSDVGLGDQSFSDSAFQGLIKARDGLGVRFDYREISETQTYEIGIEELVRAGNDLVVGLGFMSQESLESVAKRYPEQKFLLIDSVSELGNVHSLTFKEDEGSFLIGVLAALKSKSGHVGFIGGVDAPVIRNFYNGYVQGVHAVKPDAKISLAFAEDFGNPDKGAELARQMIAQGADVLYPAAGLTGVGALKEAQAKGVLAFGVDSDQFAVAEKAVVSSMLKHIDEGMYQVAKMMTDQGALPDRQLSLGLKDNGVGIAPVRVVTLTEQESAKLESLKRDLIERKIQIGSR</sequence>
<dbReference type="EMBL" id="JACXJA010000067">
    <property type="protein sequence ID" value="MBD2866712.1"/>
    <property type="molecule type" value="Genomic_DNA"/>
</dbReference>
<evidence type="ECO:0000256" key="2">
    <source>
        <dbReference type="ARBA" id="ARBA00008610"/>
    </source>
</evidence>
<reference evidence="8" key="1">
    <citation type="submission" date="2020-09" db="EMBL/GenBank/DDBJ databases">
        <title>A novel bacterium of genus Paenibacillus, isolated from South China Sea.</title>
        <authorList>
            <person name="Huang H."/>
            <person name="Mo K."/>
            <person name="Hu Y."/>
        </authorList>
    </citation>
    <scope>NUCLEOTIDE SEQUENCE</scope>
    <source>
        <strain evidence="8">IB182363</strain>
    </source>
</reference>
<proteinExistence type="inferred from homology"/>
<dbReference type="InterPro" id="IPR028082">
    <property type="entry name" value="Peripla_BP_I"/>
</dbReference>
<feature type="domain" description="ABC transporter substrate-binding protein PnrA-like" evidence="7">
    <location>
        <begin position="35"/>
        <end position="318"/>
    </location>
</feature>
<dbReference type="CDD" id="cd06354">
    <property type="entry name" value="PBP1_PrnA-like"/>
    <property type="match status" value="1"/>
</dbReference>
<keyword evidence="6" id="KW-0449">Lipoprotein</keyword>
<dbReference type="GO" id="GO:0005886">
    <property type="term" value="C:plasma membrane"/>
    <property type="evidence" value="ECO:0007669"/>
    <property type="project" value="UniProtKB-SubCell"/>
</dbReference>
<dbReference type="SUPFAM" id="SSF53822">
    <property type="entry name" value="Periplasmic binding protein-like I"/>
    <property type="match status" value="1"/>
</dbReference>
<evidence type="ECO:0000313" key="8">
    <source>
        <dbReference type="EMBL" id="MBD2866712.1"/>
    </source>
</evidence>
<accession>A0A927CGT5</accession>
<dbReference type="InterPro" id="IPR050957">
    <property type="entry name" value="BMP_lipoprotein"/>
</dbReference>
<comment type="similarity">
    <text evidence="2">Belongs to the BMP lipoprotein family.</text>
</comment>
<dbReference type="InterPro" id="IPR003760">
    <property type="entry name" value="PnrA-like"/>
</dbReference>
<keyword evidence="3" id="KW-1003">Cell membrane</keyword>
<dbReference type="Gene3D" id="3.40.50.2300">
    <property type="match status" value="2"/>
</dbReference>
<dbReference type="Proteomes" id="UP000639396">
    <property type="component" value="Unassembled WGS sequence"/>
</dbReference>
<evidence type="ECO:0000256" key="3">
    <source>
        <dbReference type="ARBA" id="ARBA00022475"/>
    </source>
</evidence>
<keyword evidence="5" id="KW-0472">Membrane</keyword>
<evidence type="ECO:0000256" key="6">
    <source>
        <dbReference type="ARBA" id="ARBA00023288"/>
    </source>
</evidence>
<dbReference type="PANTHER" id="PTHR34296:SF2">
    <property type="entry name" value="ABC TRANSPORTER GUANOSINE-BINDING PROTEIN NUPN"/>
    <property type="match status" value="1"/>
</dbReference>
<dbReference type="AlphaFoldDB" id="A0A927CGT5"/>
<dbReference type="PANTHER" id="PTHR34296">
    <property type="entry name" value="TRANSCRIPTIONAL ACTIVATOR PROTEIN MED"/>
    <property type="match status" value="1"/>
</dbReference>
<dbReference type="PROSITE" id="PS51257">
    <property type="entry name" value="PROKAR_LIPOPROTEIN"/>
    <property type="match status" value="1"/>
</dbReference>
<evidence type="ECO:0000259" key="7">
    <source>
        <dbReference type="Pfam" id="PF02608"/>
    </source>
</evidence>
<protein>
    <submittedName>
        <fullName evidence="8">BMP family ABC transporter substrate-binding protein</fullName>
    </submittedName>
</protein>
<organism evidence="8 9">
    <name type="scientific">Paenibacillus oceani</name>
    <dbReference type="NCBI Taxonomy" id="2772510"/>
    <lineage>
        <taxon>Bacteria</taxon>
        <taxon>Bacillati</taxon>
        <taxon>Bacillota</taxon>
        <taxon>Bacilli</taxon>
        <taxon>Bacillales</taxon>
        <taxon>Paenibacillaceae</taxon>
        <taxon>Paenibacillus</taxon>
    </lineage>
</organism>
<dbReference type="RefSeq" id="WP_190932324.1">
    <property type="nucleotide sequence ID" value="NZ_JACXJA010000067.1"/>
</dbReference>
<evidence type="ECO:0000256" key="4">
    <source>
        <dbReference type="ARBA" id="ARBA00022729"/>
    </source>
</evidence>
<evidence type="ECO:0000256" key="5">
    <source>
        <dbReference type="ARBA" id="ARBA00023136"/>
    </source>
</evidence>